<name>A0A443K922_9RHOB</name>
<gene>
    <name evidence="9" type="ORF">D2T29_14730</name>
</gene>
<dbReference type="Proteomes" id="UP000284451">
    <property type="component" value="Unassembled WGS sequence"/>
</dbReference>
<keyword evidence="2" id="KW-1003">Cell membrane</keyword>
<dbReference type="Gene3D" id="3.40.50.300">
    <property type="entry name" value="P-loop containing nucleotide triphosphate hydrolases"/>
    <property type="match status" value="1"/>
</dbReference>
<dbReference type="InterPro" id="IPR017871">
    <property type="entry name" value="ABC_transporter-like_CS"/>
</dbReference>
<keyword evidence="3" id="KW-0997">Cell inner membrane</keyword>
<dbReference type="PANTHER" id="PTHR42781:SF1">
    <property type="entry name" value="THIAMINE IMPORT ATP-BINDING PROTEIN THIQ"/>
    <property type="match status" value="1"/>
</dbReference>
<dbReference type="Pfam" id="PF08402">
    <property type="entry name" value="TOBE_2"/>
    <property type="match status" value="1"/>
</dbReference>
<sequence length="353" mass="37477">MGIDISDLTVTYGQEKVISGLTLTIPEGCFFTLLGPSGCGKTTLLRTIAGFVPAAGGAIRFSGQDVTRLPPHKRAIGMVFQDYALFPDKTVNRNVAYGLHARGESGAEVARKVAEALERVGLGHLGERHPAALSGGQRQRVALARALVIKPAVLLMDEPLSNLDAKLRIQIRETITELQREANITTVFVTHDQEEALSMSDLIGVMNKGAVEQLGTPQQIYGTPRTGYVADFVGSANRLTARLSPAAGGMIEADLGPVRILATDARDEGGGEGLLILRPENLHLSASPREALQSLPATVRSRQYLGAKTSYRLDLGGDLQVVAELHGPGHDGFNPGDRVSLGIDPAQARVIAA</sequence>
<evidence type="ECO:0000256" key="6">
    <source>
        <dbReference type="ARBA" id="ARBA00022967"/>
    </source>
</evidence>
<dbReference type="RefSeq" id="WP_128233052.1">
    <property type="nucleotide sequence ID" value="NZ_SAUY01000020.1"/>
</dbReference>
<reference evidence="9 10" key="1">
    <citation type="submission" date="2019-01" db="EMBL/GenBank/DDBJ databases">
        <title>Sinorhodobacter populi sp. nov. isolated from the symptomatic bark tissue of Populus euramericana canker.</title>
        <authorList>
            <person name="Xu G."/>
        </authorList>
    </citation>
    <scope>NUCLEOTIDE SEQUENCE [LARGE SCALE GENOMIC DNA]</scope>
    <source>
        <strain evidence="9 10">07D10-4-3</strain>
    </source>
</reference>
<dbReference type="AlphaFoldDB" id="A0A443K922"/>
<evidence type="ECO:0000313" key="9">
    <source>
        <dbReference type="EMBL" id="RWR29299.1"/>
    </source>
</evidence>
<dbReference type="PROSITE" id="PS00211">
    <property type="entry name" value="ABC_TRANSPORTER_1"/>
    <property type="match status" value="1"/>
</dbReference>
<evidence type="ECO:0000256" key="5">
    <source>
        <dbReference type="ARBA" id="ARBA00022840"/>
    </source>
</evidence>
<keyword evidence="6" id="KW-1278">Translocase</keyword>
<evidence type="ECO:0000256" key="3">
    <source>
        <dbReference type="ARBA" id="ARBA00022519"/>
    </source>
</evidence>
<evidence type="ECO:0000313" key="10">
    <source>
        <dbReference type="Proteomes" id="UP000284451"/>
    </source>
</evidence>
<evidence type="ECO:0000256" key="4">
    <source>
        <dbReference type="ARBA" id="ARBA00022741"/>
    </source>
</evidence>
<feature type="domain" description="ABC transporter" evidence="8">
    <location>
        <begin position="3"/>
        <end position="233"/>
    </location>
</feature>
<evidence type="ECO:0000256" key="7">
    <source>
        <dbReference type="ARBA" id="ARBA00023136"/>
    </source>
</evidence>
<dbReference type="InterPro" id="IPR003439">
    <property type="entry name" value="ABC_transporter-like_ATP-bd"/>
</dbReference>
<proteinExistence type="predicted"/>
<dbReference type="InterPro" id="IPR027417">
    <property type="entry name" value="P-loop_NTPase"/>
</dbReference>
<dbReference type="GO" id="GO:0005524">
    <property type="term" value="F:ATP binding"/>
    <property type="evidence" value="ECO:0007669"/>
    <property type="project" value="UniProtKB-KW"/>
</dbReference>
<dbReference type="SMART" id="SM00382">
    <property type="entry name" value="AAA"/>
    <property type="match status" value="1"/>
</dbReference>
<dbReference type="FunFam" id="3.40.50.300:FF:000425">
    <property type="entry name" value="Probable ABC transporter, ATP-binding subunit"/>
    <property type="match status" value="1"/>
</dbReference>
<dbReference type="InterPro" id="IPR050093">
    <property type="entry name" value="ABC_SmlMolc_Importer"/>
</dbReference>
<dbReference type="GO" id="GO:0043190">
    <property type="term" value="C:ATP-binding cassette (ABC) transporter complex"/>
    <property type="evidence" value="ECO:0007669"/>
    <property type="project" value="InterPro"/>
</dbReference>
<keyword evidence="1" id="KW-0813">Transport</keyword>
<dbReference type="SUPFAM" id="SSF50331">
    <property type="entry name" value="MOP-like"/>
    <property type="match status" value="1"/>
</dbReference>
<keyword evidence="4" id="KW-0547">Nucleotide-binding</keyword>
<evidence type="ECO:0000256" key="2">
    <source>
        <dbReference type="ARBA" id="ARBA00022475"/>
    </source>
</evidence>
<dbReference type="EMBL" id="SAUY01000020">
    <property type="protein sequence ID" value="RWR29299.1"/>
    <property type="molecule type" value="Genomic_DNA"/>
</dbReference>
<keyword evidence="5 9" id="KW-0067">ATP-binding</keyword>
<keyword evidence="7" id="KW-0472">Membrane</keyword>
<dbReference type="Gene3D" id="2.40.50.100">
    <property type="match status" value="1"/>
</dbReference>
<reference evidence="9 10" key="2">
    <citation type="submission" date="2019-01" db="EMBL/GenBank/DDBJ databases">
        <authorList>
            <person name="Li Y."/>
        </authorList>
    </citation>
    <scope>NUCLEOTIDE SEQUENCE [LARGE SCALE GENOMIC DNA]</scope>
    <source>
        <strain evidence="9 10">07D10-4-3</strain>
    </source>
</reference>
<dbReference type="InterPro" id="IPR003593">
    <property type="entry name" value="AAA+_ATPase"/>
</dbReference>
<protein>
    <submittedName>
        <fullName evidence="9">ABC transporter ATP-binding protein</fullName>
    </submittedName>
</protein>
<dbReference type="InterPro" id="IPR013611">
    <property type="entry name" value="Transp-assoc_OB_typ2"/>
</dbReference>
<evidence type="ECO:0000256" key="1">
    <source>
        <dbReference type="ARBA" id="ARBA00022448"/>
    </source>
</evidence>
<dbReference type="GO" id="GO:0016887">
    <property type="term" value="F:ATP hydrolysis activity"/>
    <property type="evidence" value="ECO:0007669"/>
    <property type="project" value="InterPro"/>
</dbReference>
<dbReference type="PANTHER" id="PTHR42781">
    <property type="entry name" value="SPERMIDINE/PUTRESCINE IMPORT ATP-BINDING PROTEIN POTA"/>
    <property type="match status" value="1"/>
</dbReference>
<dbReference type="GO" id="GO:0022857">
    <property type="term" value="F:transmembrane transporter activity"/>
    <property type="evidence" value="ECO:0007669"/>
    <property type="project" value="InterPro"/>
</dbReference>
<dbReference type="InterPro" id="IPR008995">
    <property type="entry name" value="Mo/tungstate-bd_C_term_dom"/>
</dbReference>
<dbReference type="Pfam" id="PF00005">
    <property type="entry name" value="ABC_tran"/>
    <property type="match status" value="1"/>
</dbReference>
<dbReference type="GO" id="GO:0015697">
    <property type="term" value="P:quaternary ammonium group transport"/>
    <property type="evidence" value="ECO:0007669"/>
    <property type="project" value="UniProtKB-ARBA"/>
</dbReference>
<dbReference type="SUPFAM" id="SSF52540">
    <property type="entry name" value="P-loop containing nucleoside triphosphate hydrolases"/>
    <property type="match status" value="1"/>
</dbReference>
<dbReference type="PROSITE" id="PS50893">
    <property type="entry name" value="ABC_TRANSPORTER_2"/>
    <property type="match status" value="1"/>
</dbReference>
<organism evidence="9 10">
    <name type="scientific">Paenirhodobacter populi</name>
    <dbReference type="NCBI Taxonomy" id="2306993"/>
    <lineage>
        <taxon>Bacteria</taxon>
        <taxon>Pseudomonadati</taxon>
        <taxon>Pseudomonadota</taxon>
        <taxon>Alphaproteobacteria</taxon>
        <taxon>Rhodobacterales</taxon>
        <taxon>Rhodobacter group</taxon>
        <taxon>Paenirhodobacter</taxon>
    </lineage>
</organism>
<accession>A0A443K922</accession>
<evidence type="ECO:0000259" key="8">
    <source>
        <dbReference type="PROSITE" id="PS50893"/>
    </source>
</evidence>
<comment type="caution">
    <text evidence="9">The sequence shown here is derived from an EMBL/GenBank/DDBJ whole genome shotgun (WGS) entry which is preliminary data.</text>
</comment>